<feature type="transmembrane region" description="Helical" evidence="17">
    <location>
        <begin position="128"/>
        <end position="148"/>
    </location>
</feature>
<comment type="subcellular location">
    <subcellularLocation>
        <location evidence="1">Cell membrane</location>
        <topology evidence="1">Multi-pass membrane protein</topology>
    </subcellularLocation>
</comment>
<keyword evidence="13 17" id="KW-0472">Membrane</keyword>
<keyword evidence="4" id="KW-1003">Cell membrane</keyword>
<keyword evidence="6 17" id="KW-0812">Transmembrane</keyword>
<evidence type="ECO:0000256" key="16">
    <source>
        <dbReference type="PIRSR" id="PIRSR603816-1"/>
    </source>
</evidence>
<feature type="transmembrane region" description="Helical" evidence="17">
    <location>
        <begin position="6"/>
        <end position="26"/>
    </location>
</feature>
<organism evidence="19 20">
    <name type="scientific">Serpentinimonas maccroryi</name>
    <dbReference type="NCBI Taxonomy" id="1458426"/>
    <lineage>
        <taxon>Bacteria</taxon>
        <taxon>Pseudomonadati</taxon>
        <taxon>Pseudomonadota</taxon>
        <taxon>Betaproteobacteria</taxon>
        <taxon>Burkholderiales</taxon>
        <taxon>Comamonadaceae</taxon>
        <taxon>Serpentinimonas</taxon>
    </lineage>
</organism>
<keyword evidence="12" id="KW-0534">Nitrate assimilation</keyword>
<evidence type="ECO:0000256" key="12">
    <source>
        <dbReference type="ARBA" id="ARBA00023063"/>
    </source>
</evidence>
<dbReference type="GO" id="GO:0009325">
    <property type="term" value="C:nitrate reductase complex"/>
    <property type="evidence" value="ECO:0007669"/>
    <property type="project" value="InterPro"/>
</dbReference>
<evidence type="ECO:0000313" key="19">
    <source>
        <dbReference type="EMBL" id="BAO82316.1"/>
    </source>
</evidence>
<dbReference type="GO" id="GO:0042128">
    <property type="term" value="P:nitrate assimilation"/>
    <property type="evidence" value="ECO:0007669"/>
    <property type="project" value="UniProtKB-KW"/>
</dbReference>
<evidence type="ECO:0000256" key="14">
    <source>
        <dbReference type="ARBA" id="ARBA00048294"/>
    </source>
</evidence>
<feature type="binding site" description="axial binding residue" evidence="16">
    <location>
        <position position="206"/>
    </location>
    <ligand>
        <name>heme b</name>
        <dbReference type="ChEBI" id="CHEBI:60344"/>
        <label>1</label>
    </ligand>
    <ligandPart>
        <name>Fe</name>
        <dbReference type="ChEBI" id="CHEBI:18248"/>
    </ligandPart>
</feature>
<evidence type="ECO:0000256" key="11">
    <source>
        <dbReference type="ARBA" id="ARBA00023004"/>
    </source>
</evidence>
<evidence type="ECO:0000256" key="6">
    <source>
        <dbReference type="ARBA" id="ARBA00022692"/>
    </source>
</evidence>
<evidence type="ECO:0000313" key="20">
    <source>
        <dbReference type="Proteomes" id="UP000066014"/>
    </source>
</evidence>
<feature type="binding site" description="axial binding residue" evidence="16">
    <location>
        <position position="56"/>
    </location>
    <ligand>
        <name>heme b</name>
        <dbReference type="ChEBI" id="CHEBI:60344"/>
        <label>1</label>
    </ligand>
    <ligandPart>
        <name>Fe</name>
        <dbReference type="ChEBI" id="CHEBI:18248"/>
    </ligandPart>
</feature>
<dbReference type="GO" id="GO:0005886">
    <property type="term" value="C:plasma membrane"/>
    <property type="evidence" value="ECO:0007669"/>
    <property type="project" value="UniProtKB-SubCell"/>
</dbReference>
<reference evidence="19 20" key="1">
    <citation type="journal article" date="2014" name="Nat. Commun.">
        <title>Physiological and genomic features of highly alkaliphilic hydrogen-utilizing Betaproteobacteria from a continental serpentinizing site.</title>
        <authorList>
            <person name="Suzuki S."/>
            <person name="Kuenen J.G."/>
            <person name="Schipper K."/>
            <person name="van der Velde S."/>
            <person name="Ishii S."/>
            <person name="Wu A."/>
            <person name="Sorokin D.Y."/>
            <person name="Tenney A."/>
            <person name="Meng X.Y."/>
            <person name="Morrill P.L."/>
            <person name="Kamagata Y."/>
            <person name="Muyzer G."/>
            <person name="Nealson K.H."/>
        </authorList>
    </citation>
    <scope>NUCLEOTIDE SEQUENCE [LARGE SCALE GENOMIC DNA]</scope>
    <source>
        <strain evidence="19 20">B1</strain>
    </source>
</reference>
<feature type="transmembrane region" description="Helical" evidence="17">
    <location>
        <begin position="195"/>
        <end position="217"/>
    </location>
</feature>
<accession>A0A060NJA3</accession>
<dbReference type="GO" id="GO:0019645">
    <property type="term" value="P:anaerobic electron transport chain"/>
    <property type="evidence" value="ECO:0007669"/>
    <property type="project" value="TreeGrafter"/>
</dbReference>
<evidence type="ECO:0000259" key="18">
    <source>
        <dbReference type="Pfam" id="PF02665"/>
    </source>
</evidence>
<keyword evidence="10" id="KW-0560">Oxidoreductase</keyword>
<feature type="binding site" description="axial binding residue" evidence="16">
    <location>
        <position position="188"/>
    </location>
    <ligand>
        <name>heme b</name>
        <dbReference type="ChEBI" id="CHEBI:60344"/>
        <label>1</label>
    </ligand>
    <ligandPart>
        <name>Fe</name>
        <dbReference type="ChEBI" id="CHEBI:18248"/>
    </ligandPart>
</feature>
<dbReference type="FunFam" id="1.20.950.20:FF:000001">
    <property type="entry name" value="Respiratory nitrate reductase subunit gamma"/>
    <property type="match status" value="1"/>
</dbReference>
<dbReference type="GO" id="GO:0009055">
    <property type="term" value="F:electron transfer activity"/>
    <property type="evidence" value="ECO:0007669"/>
    <property type="project" value="TreeGrafter"/>
</dbReference>
<evidence type="ECO:0000256" key="15">
    <source>
        <dbReference type="ARBA" id="ARBA00063882"/>
    </source>
</evidence>
<evidence type="ECO:0000256" key="10">
    <source>
        <dbReference type="ARBA" id="ARBA00023002"/>
    </source>
</evidence>
<dbReference type="EMBL" id="AP014569">
    <property type="protein sequence ID" value="BAO82316.1"/>
    <property type="molecule type" value="Genomic_DNA"/>
</dbReference>
<evidence type="ECO:0000256" key="5">
    <source>
        <dbReference type="ARBA" id="ARBA00022617"/>
    </source>
</evidence>
<evidence type="ECO:0000256" key="17">
    <source>
        <dbReference type="SAM" id="Phobius"/>
    </source>
</evidence>
<dbReference type="STRING" id="1458426.SMCB_0088"/>
<dbReference type="InterPro" id="IPR023234">
    <property type="entry name" value="NarG-like_domain"/>
</dbReference>
<evidence type="ECO:0000256" key="13">
    <source>
        <dbReference type="ARBA" id="ARBA00023136"/>
    </source>
</evidence>
<dbReference type="GO" id="GO:0160182">
    <property type="term" value="F:nitrate reductase (quinone) activity"/>
    <property type="evidence" value="ECO:0007669"/>
    <property type="project" value="UniProtKB-EC"/>
</dbReference>
<dbReference type="GO" id="GO:0020037">
    <property type="term" value="F:heme binding"/>
    <property type="evidence" value="ECO:0007669"/>
    <property type="project" value="TreeGrafter"/>
</dbReference>
<dbReference type="Proteomes" id="UP000066014">
    <property type="component" value="Chromosome"/>
</dbReference>
<dbReference type="OrthoDB" id="9788113at2"/>
<dbReference type="AlphaFoldDB" id="A0A060NJA3"/>
<dbReference type="SUPFAM" id="SSF103501">
    <property type="entry name" value="Respiratory nitrate reductase 1 gamma chain"/>
    <property type="match status" value="1"/>
</dbReference>
<dbReference type="NCBIfam" id="TIGR00351">
    <property type="entry name" value="narI"/>
    <property type="match status" value="1"/>
</dbReference>
<keyword evidence="5 16" id="KW-0349">Heme</keyword>
<keyword evidence="11 16" id="KW-0408">Iron</keyword>
<evidence type="ECO:0000256" key="8">
    <source>
        <dbReference type="ARBA" id="ARBA00022982"/>
    </source>
</evidence>
<keyword evidence="9 17" id="KW-1133">Transmembrane helix</keyword>
<evidence type="ECO:0000256" key="7">
    <source>
        <dbReference type="ARBA" id="ARBA00022723"/>
    </source>
</evidence>
<dbReference type="InterPro" id="IPR003816">
    <property type="entry name" value="Nitrate_red_gam"/>
</dbReference>
<feature type="domain" description="NarG-like" evidence="18">
    <location>
        <begin position="5"/>
        <end position="227"/>
    </location>
</feature>
<gene>
    <name evidence="19" type="ORF">SMCB_0088</name>
</gene>
<keyword evidence="8" id="KW-0249">Electron transport</keyword>
<dbReference type="InterPro" id="IPR036197">
    <property type="entry name" value="NarG-like_sf"/>
</dbReference>
<feature type="binding site" description="axial binding residue" evidence="16">
    <location>
        <position position="66"/>
    </location>
    <ligand>
        <name>heme b</name>
        <dbReference type="ChEBI" id="CHEBI:60344"/>
        <label>2</label>
    </ligand>
    <ligandPart>
        <name>Fe</name>
        <dbReference type="ChEBI" id="CHEBI:18248"/>
    </ligandPart>
</feature>
<evidence type="ECO:0000256" key="9">
    <source>
        <dbReference type="ARBA" id="ARBA00022989"/>
    </source>
</evidence>
<proteinExistence type="predicted"/>
<dbReference type="RefSeq" id="WP_045534270.1">
    <property type="nucleotide sequence ID" value="NZ_AP014569.1"/>
</dbReference>
<dbReference type="EC" id="1.7.5.1" evidence="2"/>
<keyword evidence="20" id="KW-1185">Reference proteome</keyword>
<evidence type="ECO:0000256" key="2">
    <source>
        <dbReference type="ARBA" id="ARBA00012500"/>
    </source>
</evidence>
<feature type="transmembrane region" description="Helical" evidence="17">
    <location>
        <begin position="54"/>
        <end position="76"/>
    </location>
</feature>
<comment type="catalytic activity">
    <reaction evidence="14">
        <text>nitrate + a quinol = a quinone + nitrite + H2O</text>
        <dbReference type="Rhea" id="RHEA:56144"/>
        <dbReference type="ChEBI" id="CHEBI:15377"/>
        <dbReference type="ChEBI" id="CHEBI:16301"/>
        <dbReference type="ChEBI" id="CHEBI:17632"/>
        <dbReference type="ChEBI" id="CHEBI:24646"/>
        <dbReference type="ChEBI" id="CHEBI:132124"/>
        <dbReference type="EC" id="1.7.5.1"/>
    </reaction>
</comment>
<dbReference type="HOGENOM" id="CLU_092378_1_0_4"/>
<name>A0A060NJA3_9BURK</name>
<dbReference type="GO" id="GO:0046872">
    <property type="term" value="F:metal ion binding"/>
    <property type="evidence" value="ECO:0007669"/>
    <property type="project" value="UniProtKB-KW"/>
</dbReference>
<evidence type="ECO:0000256" key="4">
    <source>
        <dbReference type="ARBA" id="ARBA00022475"/>
    </source>
</evidence>
<evidence type="ECO:0000256" key="3">
    <source>
        <dbReference type="ARBA" id="ARBA00022448"/>
    </source>
</evidence>
<dbReference type="Pfam" id="PF02665">
    <property type="entry name" value="Nitrate_red_gam"/>
    <property type="match status" value="1"/>
</dbReference>
<dbReference type="InterPro" id="IPR051936">
    <property type="entry name" value="Heme-iron_electron_transfer"/>
</dbReference>
<evidence type="ECO:0000256" key="1">
    <source>
        <dbReference type="ARBA" id="ARBA00004651"/>
    </source>
</evidence>
<dbReference type="KEGG" id="cbab:SMCB_0088"/>
<dbReference type="Gene3D" id="1.20.950.20">
    <property type="entry name" value="Transmembrane di-heme cytochromes, Chain C"/>
    <property type="match status" value="1"/>
</dbReference>
<sequence length="239" mass="26854">MNSLHQFFFGYFPYICLAVFLVGSLLRFDRDQYTWKTDSSQLLRTGQLRWGSNLFHIGILVIFFGHAVGLLTPPWIYEIFISTADKKLMAISVGGVAGVLGLIGLSLLLHRRLSDPRIRATSKGADILILWLLWAQFALGLATIWGSVQYHLDGAKMAQLSAWAQHIVTLRAGAAELLVDIGWITKAHLVLGMTLFLVFPFSRLVHVWSGFGTLAYLRRPYQLVRSRRLGLGERSDAPR</sequence>
<keyword evidence="3" id="KW-0813">Transport</keyword>
<comment type="subunit">
    <text evidence="15">Dimer of heterotrimers each composed of an alpha, a beta and a gamma chain. Alpha and beta are catalytic chains; gamma chains are involved in binding the enzyme complex to the cytoplasmic membrane.</text>
</comment>
<dbReference type="PANTHER" id="PTHR30598:SF3">
    <property type="entry name" value="RESPIRATORY NITRATE REDUCTASE 1 GAMMA CHAIN"/>
    <property type="match status" value="1"/>
</dbReference>
<feature type="transmembrane region" description="Helical" evidence="17">
    <location>
        <begin position="88"/>
        <end position="108"/>
    </location>
</feature>
<dbReference type="PANTHER" id="PTHR30598">
    <property type="entry name" value="NITRATE REDUCTASE PRIVATE CHAPERONE, REDOX ENZYME MATURATION PROTEIN REMP FAMILY"/>
    <property type="match status" value="1"/>
</dbReference>
<keyword evidence="7" id="KW-0479">Metal-binding</keyword>
<protein>
    <recommendedName>
        <fullName evidence="2">nitrate reductase (quinone)</fullName>
        <ecNumber evidence="2">1.7.5.1</ecNumber>
    </recommendedName>
</protein>